<evidence type="ECO:0000256" key="8">
    <source>
        <dbReference type="ARBA" id="ARBA00022989"/>
    </source>
</evidence>
<dbReference type="Gene3D" id="1.20.1260.140">
    <property type="entry name" value="Alternative oxidase"/>
    <property type="match status" value="1"/>
</dbReference>
<evidence type="ECO:0000313" key="14">
    <source>
        <dbReference type="EMBL" id="KAE8160015.1"/>
    </source>
</evidence>
<comment type="function">
    <text evidence="12">Catalyzes cyanide-resistant oxygen consumption. May increase respiration when the cytochrome respiratory pathway is restricted, or in response to low temperatures.</text>
</comment>
<dbReference type="EC" id="1.-.-.-" evidence="13"/>
<evidence type="ECO:0000256" key="13">
    <source>
        <dbReference type="RuleBase" id="RU003779"/>
    </source>
</evidence>
<keyword evidence="10 13" id="KW-0408">Iron</keyword>
<sequence>MLSLIAYLMIKYWKMPGSQRSMRVLLLYIHADESTHREVNPTFGHLIQEEDPNPYVHRVSNFVPHKGTGKCKASWMGTK</sequence>
<dbReference type="AlphaFoldDB" id="A0A5N6UN04"/>
<evidence type="ECO:0000256" key="12">
    <source>
        <dbReference type="ARBA" id="ARBA00025285"/>
    </source>
</evidence>
<accession>A0A5N6UN04</accession>
<dbReference type="Pfam" id="PF01786">
    <property type="entry name" value="AOX"/>
    <property type="match status" value="1"/>
</dbReference>
<keyword evidence="6 13" id="KW-0479">Metal-binding</keyword>
<evidence type="ECO:0000313" key="15">
    <source>
        <dbReference type="Proteomes" id="UP000326950"/>
    </source>
</evidence>
<dbReference type="Proteomes" id="UP000326950">
    <property type="component" value="Unassembled WGS sequence"/>
</dbReference>
<name>A0A5N6UN04_ASPTM</name>
<reference evidence="14 15" key="1">
    <citation type="submission" date="2019-04" db="EMBL/GenBank/DDBJ databases">
        <title>Friends and foes A comparative genomics study of 23 Aspergillus species from section Flavi.</title>
        <authorList>
            <consortium name="DOE Joint Genome Institute"/>
            <person name="Kjaerbolling I."/>
            <person name="Vesth T."/>
            <person name="Frisvad J.C."/>
            <person name="Nybo J.L."/>
            <person name="Theobald S."/>
            <person name="Kildgaard S."/>
            <person name="Isbrandt T."/>
            <person name="Kuo A."/>
            <person name="Sato A."/>
            <person name="Lyhne E.K."/>
            <person name="Kogle M.E."/>
            <person name="Wiebenga A."/>
            <person name="Kun R.S."/>
            <person name="Lubbers R.J."/>
            <person name="Makela M.R."/>
            <person name="Barry K."/>
            <person name="Chovatia M."/>
            <person name="Clum A."/>
            <person name="Daum C."/>
            <person name="Haridas S."/>
            <person name="He G."/>
            <person name="LaButti K."/>
            <person name="Lipzen A."/>
            <person name="Mondo S."/>
            <person name="Riley R."/>
            <person name="Salamov A."/>
            <person name="Simmons B.A."/>
            <person name="Magnuson J.K."/>
            <person name="Henrissat B."/>
            <person name="Mortensen U.H."/>
            <person name="Larsen T.O."/>
            <person name="Devries R.P."/>
            <person name="Grigoriev I.V."/>
            <person name="Machida M."/>
            <person name="Baker S.E."/>
            <person name="Andersen M.R."/>
        </authorList>
    </citation>
    <scope>NUCLEOTIDE SEQUENCE [LARGE SCALE GENOMIC DNA]</scope>
    <source>
        <strain evidence="14 15">CBS 117626</strain>
    </source>
</reference>
<keyword evidence="3" id="KW-0813">Transport</keyword>
<evidence type="ECO:0000256" key="3">
    <source>
        <dbReference type="ARBA" id="ARBA00022448"/>
    </source>
</evidence>
<evidence type="ECO:0000256" key="1">
    <source>
        <dbReference type="ARBA" id="ARBA00004292"/>
    </source>
</evidence>
<evidence type="ECO:0000256" key="9">
    <source>
        <dbReference type="ARBA" id="ARBA00023002"/>
    </source>
</evidence>
<evidence type="ECO:0000256" key="4">
    <source>
        <dbReference type="ARBA" id="ARBA00022660"/>
    </source>
</evidence>
<evidence type="ECO:0000256" key="7">
    <source>
        <dbReference type="ARBA" id="ARBA00022982"/>
    </source>
</evidence>
<organism evidence="14 15">
    <name type="scientific">Aspergillus tamarii</name>
    <dbReference type="NCBI Taxonomy" id="41984"/>
    <lineage>
        <taxon>Eukaryota</taxon>
        <taxon>Fungi</taxon>
        <taxon>Dikarya</taxon>
        <taxon>Ascomycota</taxon>
        <taxon>Pezizomycotina</taxon>
        <taxon>Eurotiomycetes</taxon>
        <taxon>Eurotiomycetidae</taxon>
        <taxon>Eurotiales</taxon>
        <taxon>Aspergillaceae</taxon>
        <taxon>Aspergillus</taxon>
        <taxon>Aspergillus subgen. Circumdati</taxon>
    </lineage>
</organism>
<comment type="similarity">
    <text evidence="2 13">Belongs to the alternative oxidase family.</text>
</comment>
<keyword evidence="4 13" id="KW-0679">Respiratory chain</keyword>
<proteinExistence type="inferred from homology"/>
<dbReference type="GO" id="GO:0009916">
    <property type="term" value="F:alternative oxidase activity"/>
    <property type="evidence" value="ECO:0007669"/>
    <property type="project" value="UniProtKB-UniRule"/>
</dbReference>
<dbReference type="InterPro" id="IPR038659">
    <property type="entry name" value="AOX_sf"/>
</dbReference>
<dbReference type="GO" id="GO:0098803">
    <property type="term" value="C:respiratory chain complex"/>
    <property type="evidence" value="ECO:0007669"/>
    <property type="project" value="UniProtKB-UniRule"/>
</dbReference>
<evidence type="ECO:0000256" key="2">
    <source>
        <dbReference type="ARBA" id="ARBA00008388"/>
    </source>
</evidence>
<protein>
    <recommendedName>
        <fullName evidence="13">Alternative oxidase</fullName>
        <ecNumber evidence="13">1.-.-.-</ecNumber>
    </recommendedName>
</protein>
<evidence type="ECO:0000256" key="5">
    <source>
        <dbReference type="ARBA" id="ARBA00022692"/>
    </source>
</evidence>
<keyword evidence="11 13" id="KW-0472">Membrane</keyword>
<keyword evidence="5 13" id="KW-0812">Transmembrane</keyword>
<comment type="cofactor">
    <cofactor evidence="13">
        <name>Fe cation</name>
        <dbReference type="ChEBI" id="CHEBI:24875"/>
    </cofactor>
    <text evidence="13">Binds 2 iron ions per subunit.</text>
</comment>
<gene>
    <name evidence="14" type="ORF">BDV40DRAFT_271554</name>
</gene>
<keyword evidence="7 13" id="KW-0249">Electron transport</keyword>
<dbReference type="GO" id="GO:0005743">
    <property type="term" value="C:mitochondrial inner membrane"/>
    <property type="evidence" value="ECO:0007669"/>
    <property type="project" value="UniProtKB-SubCell"/>
</dbReference>
<dbReference type="GO" id="GO:0046872">
    <property type="term" value="F:metal ion binding"/>
    <property type="evidence" value="ECO:0007669"/>
    <property type="project" value="UniProtKB-UniRule"/>
</dbReference>
<comment type="subcellular location">
    <subcellularLocation>
        <location evidence="1">Mitochondrion inner membrane</location>
        <topology evidence="1">Multi-pass membrane protein</topology>
        <orientation evidence="1">Matrix side</orientation>
    </subcellularLocation>
</comment>
<keyword evidence="8" id="KW-1133">Transmembrane helix</keyword>
<evidence type="ECO:0000256" key="6">
    <source>
        <dbReference type="ARBA" id="ARBA00022723"/>
    </source>
</evidence>
<dbReference type="InterPro" id="IPR002680">
    <property type="entry name" value="AOX"/>
</dbReference>
<keyword evidence="15" id="KW-1185">Reference proteome</keyword>
<keyword evidence="9 13" id="KW-0560">Oxidoreductase</keyword>
<dbReference type="EMBL" id="ML738664">
    <property type="protein sequence ID" value="KAE8160015.1"/>
    <property type="molecule type" value="Genomic_DNA"/>
</dbReference>
<evidence type="ECO:0000256" key="10">
    <source>
        <dbReference type="ARBA" id="ARBA00023004"/>
    </source>
</evidence>
<evidence type="ECO:0000256" key="11">
    <source>
        <dbReference type="ARBA" id="ARBA00023136"/>
    </source>
</evidence>